<accession>A0A7M7K2E2</accession>
<keyword evidence="3" id="KW-0732">Signal</keyword>
<evidence type="ECO:0000256" key="5">
    <source>
        <dbReference type="ARBA" id="ARBA00023136"/>
    </source>
</evidence>
<dbReference type="EnsemblMetazoa" id="XM_022803634">
    <property type="protein sequence ID" value="XP_022659369"/>
    <property type="gene ID" value="LOC111249592"/>
</dbReference>
<dbReference type="InterPro" id="IPR018795">
    <property type="entry name" value="K2013-like"/>
</dbReference>
<evidence type="ECO:0000256" key="4">
    <source>
        <dbReference type="ARBA" id="ARBA00022989"/>
    </source>
</evidence>
<dbReference type="InParanoid" id="A0A7M7K2E2"/>
<reference evidence="8" key="1">
    <citation type="submission" date="2021-01" db="UniProtKB">
        <authorList>
            <consortium name="EnsemblMetazoa"/>
        </authorList>
    </citation>
    <scope>IDENTIFICATION</scope>
</reference>
<evidence type="ECO:0000256" key="7">
    <source>
        <dbReference type="SAM" id="Phobius"/>
    </source>
</evidence>
<dbReference type="GO" id="GO:0016020">
    <property type="term" value="C:membrane"/>
    <property type="evidence" value="ECO:0007669"/>
    <property type="project" value="UniProtKB-SubCell"/>
</dbReference>
<evidence type="ECO:0000256" key="6">
    <source>
        <dbReference type="ARBA" id="ARBA00023180"/>
    </source>
</evidence>
<dbReference type="OrthoDB" id="10017443at2759"/>
<dbReference type="EnsemblMetazoa" id="XM_022803633">
    <property type="protein sequence ID" value="XP_022659368"/>
    <property type="gene ID" value="LOC111249592"/>
</dbReference>
<comment type="subcellular location">
    <subcellularLocation>
        <location evidence="1">Membrane</location>
        <topology evidence="1">Single-pass type I membrane protein</topology>
    </subcellularLocation>
</comment>
<dbReference type="OMA" id="DGECACV"/>
<keyword evidence="9" id="KW-1185">Reference proteome</keyword>
<dbReference type="AlphaFoldDB" id="A0A7M7K2E2"/>
<dbReference type="Pfam" id="PF10222">
    <property type="entry name" value="DUF2152"/>
    <property type="match status" value="1"/>
</dbReference>
<evidence type="ECO:0000256" key="2">
    <source>
        <dbReference type="ARBA" id="ARBA00022692"/>
    </source>
</evidence>
<dbReference type="RefSeq" id="XP_022659368.1">
    <property type="nucleotide sequence ID" value="XM_022803633.1"/>
</dbReference>
<dbReference type="RefSeq" id="XP_022659369.1">
    <property type="nucleotide sequence ID" value="XM_022803634.1"/>
</dbReference>
<protein>
    <submittedName>
        <fullName evidence="8">Uncharacterized protein</fullName>
    </submittedName>
</protein>
<organism evidence="8 9">
    <name type="scientific">Varroa destructor</name>
    <name type="common">Honeybee mite</name>
    <dbReference type="NCBI Taxonomy" id="109461"/>
    <lineage>
        <taxon>Eukaryota</taxon>
        <taxon>Metazoa</taxon>
        <taxon>Ecdysozoa</taxon>
        <taxon>Arthropoda</taxon>
        <taxon>Chelicerata</taxon>
        <taxon>Arachnida</taxon>
        <taxon>Acari</taxon>
        <taxon>Parasitiformes</taxon>
        <taxon>Mesostigmata</taxon>
        <taxon>Gamasina</taxon>
        <taxon>Dermanyssoidea</taxon>
        <taxon>Varroidae</taxon>
        <taxon>Varroa</taxon>
    </lineage>
</organism>
<name>A0A7M7K2E2_VARDE</name>
<dbReference type="Proteomes" id="UP000594260">
    <property type="component" value="Unplaced"/>
</dbReference>
<sequence length="609" mass="68680">MDRIRRLVRRAMIDIVPFYGMMMRRRLITICIVFTIFFLLYSAPSMFRFVRRKAPFIMDSSLNAMLRHIEEIERDAGAFNAQLQRSYDSEDVPLTPFVGNGYIAFNEAADELFFFGEPGRLLSTALPFSPLVNVEVENRADHGHVTRALHFVHGKLIKIETYMLASSKTPITIRQEILAHRSDPSVFLQSLEMTLEDSWKSARVSLQQRAKNFPPAVKVKNLGVHNGLHYVQLNGKVAAGHKFIVYSVIMPQMDIKLSFDSKSSYDFFTIVKYSKPVSMAEVVASESKVNDLSRKDFDRVMASMKKVEAEHVNSWLEIWRSGLSISLSRAENALNGDRINATLYYVLSHTPESTSLDLPALGKHCYKGHHTLNARTLWPPLADLGKVSVLEQTVQLWQLTLFKRGCGELLSHGGPNGAMQAMLMSFGAFFFHDGHLEFSTLPADLHRDFHYRRLMLFTPESNLNVTVTVNAENKAVLSISAEADERVYACDGGCLDPPVPISGAPPAVFPVKLTDPPTAVLYVARTKQHLSELKHTLHVHEVAEAPAHEKHVIALHKHGHQLGGLPALFWATFAFLVVVFHLFLVRIIYNEYFAKGQYSTLDNNKKYVA</sequence>
<dbReference type="GeneID" id="111249592"/>
<dbReference type="EnsemblMetazoa" id="XM_022803632">
    <property type="protein sequence ID" value="XP_022659367"/>
    <property type="gene ID" value="LOC111249592"/>
</dbReference>
<dbReference type="RefSeq" id="XP_022659367.1">
    <property type="nucleotide sequence ID" value="XM_022803632.1"/>
</dbReference>
<feature type="transmembrane region" description="Helical" evidence="7">
    <location>
        <begin position="567"/>
        <end position="589"/>
    </location>
</feature>
<dbReference type="PANTHER" id="PTHR31386">
    <property type="entry name" value="UNCHARACTERIZED PROTEIN KIAA2013"/>
    <property type="match status" value="1"/>
</dbReference>
<evidence type="ECO:0000313" key="9">
    <source>
        <dbReference type="Proteomes" id="UP000594260"/>
    </source>
</evidence>
<keyword evidence="6" id="KW-0325">Glycoprotein</keyword>
<evidence type="ECO:0000313" key="8">
    <source>
        <dbReference type="EnsemblMetazoa" id="XP_022659367"/>
    </source>
</evidence>
<keyword evidence="2 7" id="KW-0812">Transmembrane</keyword>
<keyword evidence="5 7" id="KW-0472">Membrane</keyword>
<proteinExistence type="predicted"/>
<dbReference type="FunCoup" id="A0A7M7K2E2">
    <property type="interactions" value="1048"/>
</dbReference>
<evidence type="ECO:0000256" key="3">
    <source>
        <dbReference type="ARBA" id="ARBA00022729"/>
    </source>
</evidence>
<evidence type="ECO:0000256" key="1">
    <source>
        <dbReference type="ARBA" id="ARBA00004479"/>
    </source>
</evidence>
<keyword evidence="4 7" id="KW-1133">Transmembrane helix</keyword>
<dbReference type="PANTHER" id="PTHR31386:SF2">
    <property type="entry name" value="SIMILAR TO RIKEN CDNA 2510039O18"/>
    <property type="match status" value="1"/>
</dbReference>
<dbReference type="KEGG" id="vde:111249592"/>